<evidence type="ECO:0000313" key="2">
    <source>
        <dbReference type="EMBL" id="GAA5193616.1"/>
    </source>
</evidence>
<dbReference type="InterPro" id="IPR036573">
    <property type="entry name" value="CBM_sf_5/12"/>
</dbReference>
<dbReference type="EMBL" id="BAABLF010000026">
    <property type="protein sequence ID" value="GAA5193616.1"/>
    <property type="molecule type" value="Genomic_DNA"/>
</dbReference>
<dbReference type="RefSeq" id="WP_345317445.1">
    <property type="nucleotide sequence ID" value="NZ_BAABLF010000026.1"/>
</dbReference>
<feature type="chain" id="PRO_5045399449" evidence="1">
    <location>
        <begin position="19"/>
        <end position="272"/>
    </location>
</feature>
<accession>A0ABP9SBP9</accession>
<proteinExistence type="predicted"/>
<dbReference type="Proteomes" id="UP001501600">
    <property type="component" value="Unassembled WGS sequence"/>
</dbReference>
<evidence type="ECO:0000313" key="3">
    <source>
        <dbReference type="Proteomes" id="UP001501600"/>
    </source>
</evidence>
<sequence>MRKLLFAVLFWAPSVLWAQPFDAFPQWDSDTRYPPGVVVRHLSHLWVASRPNQAQAPHQHPHWVRAQLVDAPQWQADRRYALGDTVIYQGTHYLARQMARQSPDHPSGSQKWVAFEHPAIGYELPVIDDATANATLLGVDSNQNGIRDDYEVFVVMTYSGQAREVGLNAGRSYQLTLEANEIVAASWSKEKVSTLFDVRVNLISCKHQIKKEDPKYTGFKHKYLNTLERFMADRRHQDILLDLLGDEYYPNFNDEDPCGFAVSSIASLESML</sequence>
<evidence type="ECO:0000256" key="1">
    <source>
        <dbReference type="SAM" id="SignalP"/>
    </source>
</evidence>
<organism evidence="2 3">
    <name type="scientific">Ferrimonas gelatinilytica</name>
    <dbReference type="NCBI Taxonomy" id="1255257"/>
    <lineage>
        <taxon>Bacteria</taxon>
        <taxon>Pseudomonadati</taxon>
        <taxon>Pseudomonadota</taxon>
        <taxon>Gammaproteobacteria</taxon>
        <taxon>Alteromonadales</taxon>
        <taxon>Ferrimonadaceae</taxon>
        <taxon>Ferrimonas</taxon>
    </lineage>
</organism>
<dbReference type="SUPFAM" id="SSF51055">
    <property type="entry name" value="Carbohydrate binding domain"/>
    <property type="match status" value="2"/>
</dbReference>
<reference evidence="3" key="1">
    <citation type="journal article" date="2019" name="Int. J. Syst. Evol. Microbiol.">
        <title>The Global Catalogue of Microorganisms (GCM) 10K type strain sequencing project: providing services to taxonomists for standard genome sequencing and annotation.</title>
        <authorList>
            <consortium name="The Broad Institute Genomics Platform"/>
            <consortium name="The Broad Institute Genome Sequencing Center for Infectious Disease"/>
            <person name="Wu L."/>
            <person name="Ma J."/>
        </authorList>
    </citation>
    <scope>NUCLEOTIDE SEQUENCE [LARGE SCALE GENOMIC DNA]</scope>
    <source>
        <strain evidence="3">JCM 18720</strain>
    </source>
</reference>
<feature type="signal peptide" evidence="1">
    <location>
        <begin position="1"/>
        <end position="18"/>
    </location>
</feature>
<name>A0ABP9SBP9_9GAMM</name>
<keyword evidence="1" id="KW-0732">Signal</keyword>
<dbReference type="Gene3D" id="2.10.10.90">
    <property type="match status" value="1"/>
</dbReference>
<comment type="caution">
    <text evidence="2">The sequence shown here is derived from an EMBL/GenBank/DDBJ whole genome shotgun (WGS) entry which is preliminary data.</text>
</comment>
<gene>
    <name evidence="2" type="ORF">GCM10025772_24870</name>
</gene>
<protein>
    <submittedName>
        <fullName evidence="2">Uncharacterized protein</fullName>
    </submittedName>
</protein>
<keyword evidence="3" id="KW-1185">Reference proteome</keyword>